<dbReference type="InterPro" id="IPR006575">
    <property type="entry name" value="RWD_dom"/>
</dbReference>
<dbReference type="AlphaFoldDB" id="A0A9W8K4V5"/>
<evidence type="ECO:0000256" key="3">
    <source>
        <dbReference type="ARBA" id="ARBA00004906"/>
    </source>
</evidence>
<comment type="caution">
    <text evidence="18">The sequence shown here is derived from an EMBL/GenBank/DDBJ whole genome shotgun (WGS) entry which is preliminary data.</text>
</comment>
<dbReference type="InterPro" id="IPR013083">
    <property type="entry name" value="Znf_RING/FYVE/PHD"/>
</dbReference>
<keyword evidence="5" id="KW-0808">Transferase</keyword>
<dbReference type="Proteomes" id="UP001148786">
    <property type="component" value="Unassembled WGS sequence"/>
</dbReference>
<dbReference type="FunFam" id="3.30.40.10:FF:000051">
    <property type="entry name" value="RBR-type E3 ubiquitin transferase"/>
    <property type="match status" value="1"/>
</dbReference>
<evidence type="ECO:0000256" key="5">
    <source>
        <dbReference type="ARBA" id="ARBA00022679"/>
    </source>
</evidence>
<sequence>MDRTEEQLLCEGLQLEEFEVLQAIYPDFISNPSSFRNDKVLHLMLGVELPNETGIEVFSPQADHPNLAPSSSAILLSSLPPLRICLRFPSEYPLQKPPEITYIRVEYLWFKQADALRCALLGSWQPGETILYSWIEFVRNGQFLRNLGLLSLSNILGLVHDSPESLSQYLREYDANLKLVAFRDALYSCPICLSSRKGVHFAQLSCSHIFCRSCIEEYWSISVREGDLERVRCIDPECMKAKKGATDDEVEQVLSGISLARWRWLRDKREFERDPDHVYCPACESPVRKCEKDDMNAPDGPWVKFRLCNECRFSFCKVCKSSWHGPLVVCPVPLELVRRYVEATKTNSEEA</sequence>
<organism evidence="18 19">
    <name type="scientific">Agrocybe chaxingu</name>
    <dbReference type="NCBI Taxonomy" id="84603"/>
    <lineage>
        <taxon>Eukaryota</taxon>
        <taxon>Fungi</taxon>
        <taxon>Dikarya</taxon>
        <taxon>Basidiomycota</taxon>
        <taxon>Agaricomycotina</taxon>
        <taxon>Agaricomycetes</taxon>
        <taxon>Agaricomycetidae</taxon>
        <taxon>Agaricales</taxon>
        <taxon>Agaricineae</taxon>
        <taxon>Strophariaceae</taxon>
        <taxon>Agrocybe</taxon>
    </lineage>
</organism>
<evidence type="ECO:0000256" key="12">
    <source>
        <dbReference type="ARBA" id="ARBA00022989"/>
    </source>
</evidence>
<keyword evidence="8" id="KW-0677">Repeat</keyword>
<keyword evidence="11" id="KW-0862">Zinc</keyword>
<accession>A0A9W8K4V5</accession>
<evidence type="ECO:0000259" key="17">
    <source>
        <dbReference type="PROSITE" id="PS51873"/>
    </source>
</evidence>
<evidence type="ECO:0000256" key="4">
    <source>
        <dbReference type="ARBA" id="ARBA00012251"/>
    </source>
</evidence>
<evidence type="ECO:0000259" key="16">
    <source>
        <dbReference type="PROSITE" id="PS50908"/>
    </source>
</evidence>
<evidence type="ECO:0000256" key="8">
    <source>
        <dbReference type="ARBA" id="ARBA00022737"/>
    </source>
</evidence>
<dbReference type="InterPro" id="IPR031127">
    <property type="entry name" value="E3_UB_ligase_RBR"/>
</dbReference>
<keyword evidence="13" id="KW-0472">Membrane</keyword>
<evidence type="ECO:0000256" key="7">
    <source>
        <dbReference type="ARBA" id="ARBA00022723"/>
    </source>
</evidence>
<feature type="domain" description="RING-type" evidence="15">
    <location>
        <begin position="189"/>
        <end position="233"/>
    </location>
</feature>
<gene>
    <name evidence="18" type="ORF">NLJ89_g3313</name>
</gene>
<dbReference type="GO" id="GO:0005737">
    <property type="term" value="C:cytoplasm"/>
    <property type="evidence" value="ECO:0007669"/>
    <property type="project" value="UniProtKB-ARBA"/>
</dbReference>
<keyword evidence="12" id="KW-1133">Transmembrane helix</keyword>
<dbReference type="PROSITE" id="PS50089">
    <property type="entry name" value="ZF_RING_2"/>
    <property type="match status" value="1"/>
</dbReference>
<dbReference type="PROSITE" id="PS51873">
    <property type="entry name" value="TRIAD"/>
    <property type="match status" value="1"/>
</dbReference>
<comment type="pathway">
    <text evidence="3">Protein modification; protein ubiquitination.</text>
</comment>
<keyword evidence="19" id="KW-1185">Reference proteome</keyword>
<evidence type="ECO:0000256" key="11">
    <source>
        <dbReference type="ARBA" id="ARBA00022833"/>
    </source>
</evidence>
<evidence type="ECO:0000256" key="2">
    <source>
        <dbReference type="ARBA" id="ARBA00004167"/>
    </source>
</evidence>
<name>A0A9W8K4V5_9AGAR</name>
<evidence type="ECO:0000256" key="14">
    <source>
        <dbReference type="PROSITE-ProRule" id="PRU00175"/>
    </source>
</evidence>
<dbReference type="Pfam" id="PF05773">
    <property type="entry name" value="RWD"/>
    <property type="match status" value="1"/>
</dbReference>
<proteinExistence type="predicted"/>
<evidence type="ECO:0000259" key="15">
    <source>
        <dbReference type="PROSITE" id="PS50089"/>
    </source>
</evidence>
<feature type="domain" description="RWD" evidence="16">
    <location>
        <begin position="16"/>
        <end position="166"/>
    </location>
</feature>
<evidence type="ECO:0000256" key="10">
    <source>
        <dbReference type="ARBA" id="ARBA00022786"/>
    </source>
</evidence>
<dbReference type="GO" id="GO:0016567">
    <property type="term" value="P:protein ubiquitination"/>
    <property type="evidence" value="ECO:0007669"/>
    <property type="project" value="InterPro"/>
</dbReference>
<comment type="subcellular location">
    <subcellularLocation>
        <location evidence="2">Membrane</location>
        <topology evidence="2">Single-pass membrane protein</topology>
    </subcellularLocation>
</comment>
<comment type="catalytic activity">
    <reaction evidence="1">
        <text>[E2 ubiquitin-conjugating enzyme]-S-ubiquitinyl-L-cysteine + [acceptor protein]-L-lysine = [E2 ubiquitin-conjugating enzyme]-L-cysteine + [acceptor protein]-N(6)-ubiquitinyl-L-lysine.</text>
        <dbReference type="EC" id="2.3.2.31"/>
    </reaction>
</comment>
<dbReference type="Pfam" id="PF01485">
    <property type="entry name" value="IBR"/>
    <property type="match status" value="1"/>
</dbReference>
<dbReference type="EMBL" id="JANKHO010000235">
    <property type="protein sequence ID" value="KAJ3512797.1"/>
    <property type="molecule type" value="Genomic_DNA"/>
</dbReference>
<dbReference type="EC" id="2.3.2.31" evidence="4"/>
<dbReference type="SMART" id="SM00647">
    <property type="entry name" value="IBR"/>
    <property type="match status" value="1"/>
</dbReference>
<keyword evidence="6" id="KW-0812">Transmembrane</keyword>
<dbReference type="GO" id="GO:0031090">
    <property type="term" value="C:organelle membrane"/>
    <property type="evidence" value="ECO:0007669"/>
    <property type="project" value="UniProtKB-ARBA"/>
</dbReference>
<dbReference type="PROSITE" id="PS50908">
    <property type="entry name" value="RWD"/>
    <property type="match status" value="1"/>
</dbReference>
<feature type="domain" description="RING-type" evidence="17">
    <location>
        <begin position="185"/>
        <end position="351"/>
    </location>
</feature>
<dbReference type="InterPro" id="IPR002867">
    <property type="entry name" value="IBR_dom"/>
</dbReference>
<dbReference type="InterPro" id="IPR044066">
    <property type="entry name" value="TRIAD_supradom"/>
</dbReference>
<dbReference type="Gene3D" id="3.30.40.10">
    <property type="entry name" value="Zinc/RING finger domain, C3HC4 (zinc finger)"/>
    <property type="match status" value="1"/>
</dbReference>
<protein>
    <recommendedName>
        <fullName evidence="4">RBR-type E3 ubiquitin transferase</fullName>
        <ecNumber evidence="4">2.3.2.31</ecNumber>
    </recommendedName>
</protein>
<dbReference type="InterPro" id="IPR001841">
    <property type="entry name" value="Znf_RING"/>
</dbReference>
<dbReference type="InterPro" id="IPR016135">
    <property type="entry name" value="UBQ-conjugating_enzyme/RWD"/>
</dbReference>
<dbReference type="Gene3D" id="3.10.110.10">
    <property type="entry name" value="Ubiquitin Conjugating Enzyme"/>
    <property type="match status" value="1"/>
</dbReference>
<keyword evidence="9 14" id="KW-0863">Zinc-finger</keyword>
<evidence type="ECO:0000256" key="13">
    <source>
        <dbReference type="ARBA" id="ARBA00023136"/>
    </source>
</evidence>
<evidence type="ECO:0000313" key="18">
    <source>
        <dbReference type="EMBL" id="KAJ3512797.1"/>
    </source>
</evidence>
<dbReference type="PROSITE" id="PS00518">
    <property type="entry name" value="ZF_RING_1"/>
    <property type="match status" value="1"/>
</dbReference>
<evidence type="ECO:0000256" key="9">
    <source>
        <dbReference type="ARBA" id="ARBA00022771"/>
    </source>
</evidence>
<keyword evidence="7" id="KW-0479">Metal-binding</keyword>
<dbReference type="CDD" id="cd23820">
    <property type="entry name" value="RWD_RNF14"/>
    <property type="match status" value="1"/>
</dbReference>
<dbReference type="SUPFAM" id="SSF57850">
    <property type="entry name" value="RING/U-box"/>
    <property type="match status" value="1"/>
</dbReference>
<keyword evidence="10" id="KW-0833">Ubl conjugation pathway</keyword>
<evidence type="ECO:0000256" key="6">
    <source>
        <dbReference type="ARBA" id="ARBA00022692"/>
    </source>
</evidence>
<evidence type="ECO:0000256" key="1">
    <source>
        <dbReference type="ARBA" id="ARBA00001798"/>
    </source>
</evidence>
<dbReference type="SUPFAM" id="SSF54495">
    <property type="entry name" value="UBC-like"/>
    <property type="match status" value="1"/>
</dbReference>
<evidence type="ECO:0000313" key="19">
    <source>
        <dbReference type="Proteomes" id="UP001148786"/>
    </source>
</evidence>
<dbReference type="PANTHER" id="PTHR11685">
    <property type="entry name" value="RBR FAMILY RING FINGER AND IBR DOMAIN-CONTAINING"/>
    <property type="match status" value="1"/>
</dbReference>
<dbReference type="GO" id="GO:0008270">
    <property type="term" value="F:zinc ion binding"/>
    <property type="evidence" value="ECO:0007669"/>
    <property type="project" value="UniProtKB-KW"/>
</dbReference>
<dbReference type="GO" id="GO:0061630">
    <property type="term" value="F:ubiquitin protein ligase activity"/>
    <property type="evidence" value="ECO:0007669"/>
    <property type="project" value="UniProtKB-EC"/>
</dbReference>
<dbReference type="OrthoDB" id="1431934at2759"/>
<dbReference type="InterPro" id="IPR017907">
    <property type="entry name" value="Znf_RING_CS"/>
</dbReference>
<reference evidence="18" key="1">
    <citation type="submission" date="2022-07" db="EMBL/GenBank/DDBJ databases">
        <title>Genome Sequence of Agrocybe chaxingu.</title>
        <authorList>
            <person name="Buettner E."/>
        </authorList>
    </citation>
    <scope>NUCLEOTIDE SEQUENCE</scope>
    <source>
        <strain evidence="18">MP-N11</strain>
    </source>
</reference>